<evidence type="ECO:0000313" key="2">
    <source>
        <dbReference type="Proteomes" id="UP000270094"/>
    </source>
</evidence>
<gene>
    <name evidence="1" type="ORF">SVUK_LOCUS12422</name>
</gene>
<sequence length="120" mass="13801">MQSRKWSKKLEKTVHDQIVNEVDVEDVMDRESIGGAFLDISSSVPFSESHELGMEDAKDSIIDETLIYPTRRPRNNGRIAFPPVLPMIHGRDRNLPFGTVQVNTRSISRRKLNIKLRKEN</sequence>
<evidence type="ECO:0000313" key="1">
    <source>
        <dbReference type="EMBL" id="VDM77424.1"/>
    </source>
</evidence>
<keyword evidence="2" id="KW-1185">Reference proteome</keyword>
<accession>A0A3P7JGS7</accession>
<dbReference type="Proteomes" id="UP000270094">
    <property type="component" value="Unassembled WGS sequence"/>
</dbReference>
<name>A0A3P7JGS7_STRVU</name>
<dbReference type="AlphaFoldDB" id="A0A3P7JGS7"/>
<protein>
    <submittedName>
        <fullName evidence="1">Uncharacterized protein</fullName>
    </submittedName>
</protein>
<dbReference type="EMBL" id="UYYB01099195">
    <property type="protein sequence ID" value="VDM77424.1"/>
    <property type="molecule type" value="Genomic_DNA"/>
</dbReference>
<proteinExistence type="predicted"/>
<organism evidence="1 2">
    <name type="scientific">Strongylus vulgaris</name>
    <name type="common">Blood worm</name>
    <dbReference type="NCBI Taxonomy" id="40348"/>
    <lineage>
        <taxon>Eukaryota</taxon>
        <taxon>Metazoa</taxon>
        <taxon>Ecdysozoa</taxon>
        <taxon>Nematoda</taxon>
        <taxon>Chromadorea</taxon>
        <taxon>Rhabditida</taxon>
        <taxon>Rhabditina</taxon>
        <taxon>Rhabditomorpha</taxon>
        <taxon>Strongyloidea</taxon>
        <taxon>Strongylidae</taxon>
        <taxon>Strongylus</taxon>
    </lineage>
</organism>
<reference evidence="1 2" key="1">
    <citation type="submission" date="2018-11" db="EMBL/GenBank/DDBJ databases">
        <authorList>
            <consortium name="Pathogen Informatics"/>
        </authorList>
    </citation>
    <scope>NUCLEOTIDE SEQUENCE [LARGE SCALE GENOMIC DNA]</scope>
</reference>
<dbReference type="OrthoDB" id="10568986at2759"/>